<organism evidence="3 4">
    <name type="scientific">Salinimonas marina</name>
    <dbReference type="NCBI Taxonomy" id="2785918"/>
    <lineage>
        <taxon>Bacteria</taxon>
        <taxon>Pseudomonadati</taxon>
        <taxon>Pseudomonadota</taxon>
        <taxon>Gammaproteobacteria</taxon>
        <taxon>Alteromonadales</taxon>
        <taxon>Alteromonadaceae</taxon>
        <taxon>Alteromonas/Salinimonas group</taxon>
        <taxon>Salinimonas</taxon>
    </lineage>
</organism>
<dbReference type="Gene3D" id="3.30.200.20">
    <property type="entry name" value="Phosphorylase Kinase, domain 1"/>
    <property type="match status" value="1"/>
</dbReference>
<dbReference type="PIRSF" id="PIRSF006221">
    <property type="entry name" value="Ketosamine-3-kinase"/>
    <property type="match status" value="1"/>
</dbReference>
<dbReference type="KEGG" id="smaa:IT774_10000"/>
<dbReference type="PANTHER" id="PTHR12149">
    <property type="entry name" value="FRUCTOSAMINE 3 KINASE-RELATED PROTEIN"/>
    <property type="match status" value="1"/>
</dbReference>
<sequence length="296" mass="33746">MWHFISDHISRATASCFLCQHKEQIAGGDTHQAFLIKDTAARYFVKIRPHQGPLQLRHEAEGLTAIQATNTINTPRVVCHGITDEGNNSHEYLVQGFLRFTRPEASDWHALGAQLAQLHCPTERPPLDQKFGWSHNNYLGKTEQCNDTYQTWSVFFSECRIGAMLENLARQGHRLVNPDVFVTQTELFLQGHSPTPSLVHGDLWSGNVGHTGKGPVIFDPAVHFADRETDLAMTELFGRLPEPFYVAYHEAAPLKDGYEQRKQLYQLYHWLNHAVMFGDNYLDEAKSAIIRCQKMY</sequence>
<evidence type="ECO:0000313" key="3">
    <source>
        <dbReference type="EMBL" id="QPG07193.1"/>
    </source>
</evidence>
<comment type="similarity">
    <text evidence="1 2">Belongs to the fructosamine kinase family.</text>
</comment>
<reference evidence="3 4" key="1">
    <citation type="submission" date="2020-11" db="EMBL/GenBank/DDBJ databases">
        <title>Complete genome sequence for Salinimonas sp. strain G2-b.</title>
        <authorList>
            <person name="Park S.-J."/>
        </authorList>
    </citation>
    <scope>NUCLEOTIDE SEQUENCE [LARGE SCALE GENOMIC DNA]</scope>
    <source>
        <strain evidence="3 4">G2-b</strain>
    </source>
</reference>
<accession>A0A7S9E098</accession>
<name>A0A7S9E098_9ALTE</name>
<dbReference type="Proteomes" id="UP000595095">
    <property type="component" value="Chromosome"/>
</dbReference>
<keyword evidence="4" id="KW-1185">Reference proteome</keyword>
<protein>
    <submittedName>
        <fullName evidence="3">Fructosamine kinase family protein</fullName>
    </submittedName>
</protein>
<dbReference type="Gene3D" id="3.90.1200.10">
    <property type="match status" value="1"/>
</dbReference>
<dbReference type="InterPro" id="IPR011009">
    <property type="entry name" value="Kinase-like_dom_sf"/>
</dbReference>
<dbReference type="EMBL" id="CP064795">
    <property type="protein sequence ID" value="QPG07193.1"/>
    <property type="molecule type" value="Genomic_DNA"/>
</dbReference>
<dbReference type="SUPFAM" id="SSF56112">
    <property type="entry name" value="Protein kinase-like (PK-like)"/>
    <property type="match status" value="1"/>
</dbReference>
<gene>
    <name evidence="3" type="ORF">IT774_10000</name>
</gene>
<evidence type="ECO:0000256" key="1">
    <source>
        <dbReference type="ARBA" id="ARBA00009460"/>
    </source>
</evidence>
<dbReference type="Pfam" id="PF03881">
    <property type="entry name" value="Fructosamin_kin"/>
    <property type="match status" value="1"/>
</dbReference>
<dbReference type="GO" id="GO:0016301">
    <property type="term" value="F:kinase activity"/>
    <property type="evidence" value="ECO:0007669"/>
    <property type="project" value="UniProtKB-UniRule"/>
</dbReference>
<dbReference type="PANTHER" id="PTHR12149:SF8">
    <property type="entry name" value="PROTEIN-RIBULOSAMINE 3-KINASE"/>
    <property type="match status" value="1"/>
</dbReference>
<evidence type="ECO:0000313" key="4">
    <source>
        <dbReference type="Proteomes" id="UP000595095"/>
    </source>
</evidence>
<proteinExistence type="inferred from homology"/>
<evidence type="ECO:0000256" key="2">
    <source>
        <dbReference type="PIRNR" id="PIRNR006221"/>
    </source>
</evidence>
<keyword evidence="2 3" id="KW-0418">Kinase</keyword>
<dbReference type="InterPro" id="IPR016477">
    <property type="entry name" value="Fructo-/Ketosamine-3-kinase"/>
</dbReference>
<keyword evidence="2" id="KW-0808">Transferase</keyword>
<dbReference type="AlphaFoldDB" id="A0A7S9E098"/>